<organism evidence="4 5">
    <name type="scientific">Sphingomonas aerophila</name>
    <dbReference type="NCBI Taxonomy" id="1344948"/>
    <lineage>
        <taxon>Bacteria</taxon>
        <taxon>Pseudomonadati</taxon>
        <taxon>Pseudomonadota</taxon>
        <taxon>Alphaproteobacteria</taxon>
        <taxon>Sphingomonadales</taxon>
        <taxon>Sphingomonadaceae</taxon>
        <taxon>Sphingomonas</taxon>
    </lineage>
</organism>
<keyword evidence="2" id="KW-0812">Transmembrane</keyword>
<dbReference type="PANTHER" id="PTHR12147">
    <property type="entry name" value="METALLOPEPTIDASE M28 FAMILY MEMBER"/>
    <property type="match status" value="1"/>
</dbReference>
<reference evidence="4 5" key="1">
    <citation type="submission" date="2020-08" db="EMBL/GenBank/DDBJ databases">
        <title>Genomic Encyclopedia of Type Strains, Phase IV (KMG-IV): sequencing the most valuable type-strain genomes for metagenomic binning, comparative biology and taxonomic classification.</title>
        <authorList>
            <person name="Goeker M."/>
        </authorList>
    </citation>
    <scope>NUCLEOTIDE SEQUENCE [LARGE SCALE GENOMIC DNA]</scope>
    <source>
        <strain evidence="4 5">DSM 100044</strain>
    </source>
</reference>
<dbReference type="Pfam" id="PF04389">
    <property type="entry name" value="Peptidase_M28"/>
    <property type="match status" value="1"/>
</dbReference>
<evidence type="ECO:0000313" key="4">
    <source>
        <dbReference type="EMBL" id="MBB5715761.1"/>
    </source>
</evidence>
<name>A0A7W9EV14_9SPHN</name>
<dbReference type="InterPro" id="IPR007484">
    <property type="entry name" value="Peptidase_M28"/>
</dbReference>
<dbReference type="InterPro" id="IPR045175">
    <property type="entry name" value="M28_fam"/>
</dbReference>
<keyword evidence="2" id="KW-1133">Transmembrane helix</keyword>
<feature type="transmembrane region" description="Helical" evidence="2">
    <location>
        <begin position="30"/>
        <end position="51"/>
    </location>
</feature>
<feature type="domain" description="Peptidase M28" evidence="3">
    <location>
        <begin position="259"/>
        <end position="449"/>
    </location>
</feature>
<evidence type="ECO:0000256" key="2">
    <source>
        <dbReference type="SAM" id="Phobius"/>
    </source>
</evidence>
<dbReference type="GO" id="GO:0008235">
    <property type="term" value="F:metalloexopeptidase activity"/>
    <property type="evidence" value="ECO:0007669"/>
    <property type="project" value="InterPro"/>
</dbReference>
<evidence type="ECO:0000259" key="3">
    <source>
        <dbReference type="Pfam" id="PF04389"/>
    </source>
</evidence>
<comment type="caution">
    <text evidence="4">The sequence shown here is derived from an EMBL/GenBank/DDBJ whole genome shotgun (WGS) entry which is preliminary data.</text>
</comment>
<feature type="region of interest" description="Disordered" evidence="1">
    <location>
        <begin position="1"/>
        <end position="25"/>
    </location>
</feature>
<keyword evidence="5" id="KW-1185">Reference proteome</keyword>
<evidence type="ECO:0000256" key="1">
    <source>
        <dbReference type="SAM" id="MobiDB-lite"/>
    </source>
</evidence>
<dbReference type="AlphaFoldDB" id="A0A7W9EV14"/>
<evidence type="ECO:0000313" key="5">
    <source>
        <dbReference type="Proteomes" id="UP000546200"/>
    </source>
</evidence>
<dbReference type="Gene3D" id="3.50.30.30">
    <property type="match status" value="1"/>
</dbReference>
<gene>
    <name evidence="4" type="ORF">FHS94_002616</name>
</gene>
<dbReference type="EMBL" id="JACIJK010000007">
    <property type="protein sequence ID" value="MBB5715761.1"/>
    <property type="molecule type" value="Genomic_DNA"/>
</dbReference>
<feature type="compositionally biased region" description="Basic and acidic residues" evidence="1">
    <location>
        <begin position="1"/>
        <end position="21"/>
    </location>
</feature>
<dbReference type="Proteomes" id="UP000546200">
    <property type="component" value="Unassembled WGS sequence"/>
</dbReference>
<dbReference type="SUPFAM" id="SSF53187">
    <property type="entry name" value="Zn-dependent exopeptidases"/>
    <property type="match status" value="1"/>
</dbReference>
<dbReference type="GO" id="GO:0006508">
    <property type="term" value="P:proteolysis"/>
    <property type="evidence" value="ECO:0007669"/>
    <property type="project" value="InterPro"/>
</dbReference>
<dbReference type="PANTHER" id="PTHR12147:SF26">
    <property type="entry name" value="PEPTIDASE M28 DOMAIN-CONTAINING PROTEIN"/>
    <property type="match status" value="1"/>
</dbReference>
<sequence length="477" mass="50329">MRSPGDKRPGIRHEPSDEHGRNKLHMRQRIGSGMAIAAMLAMTVGEVPAMAAPARGRVSAERVHADLAFLAGPQLRGRGSATTDEATAAAYVAAQFEAVGLVHAPGMGSYLQTAPVLRQTWGGTPELLVGGAKAPGVTLLSGAGGVWGGKVMVLGATKQAGKADVLVVSDPATPQATIGKAATAAGASLIVLPESERTRRLVQSSGGRPRMPAAFADDAPVGRTATVSAGPEAIAMLRRDGVRAVLSVPFALERTQTTNAVGYLPGTDPKAGVILLSAHLDHLGVAPDGTVWPGANDDASGTVALLEIARVLATGKRPRRGVLFVGYGSEERGGFGARWFGEHPPVPLERIIANIEFEMIGNRVEKFGNDRLMMTGFERSNLGPSLRAHGALVDADPYPEENYFRRSDNYALALKGVVAHTVSGWGAPPTYHTPQDTPERVDDAFMVRAIESLLSPIRWLASNRFQPRWNPGGRPTE</sequence>
<protein>
    <recommendedName>
        <fullName evidence="3">Peptidase M28 domain-containing protein</fullName>
    </recommendedName>
</protein>
<dbReference type="Gene3D" id="3.40.630.10">
    <property type="entry name" value="Zn peptidases"/>
    <property type="match status" value="1"/>
</dbReference>
<keyword evidence="2" id="KW-0472">Membrane</keyword>
<accession>A0A7W9EV14</accession>
<proteinExistence type="predicted"/>